<dbReference type="InterPro" id="IPR001792">
    <property type="entry name" value="Acylphosphatase-like_dom"/>
</dbReference>
<protein>
    <recommendedName>
        <fullName evidence="3 5">Acylphosphatase</fullName>
        <ecNumber evidence="2 5">3.6.1.7</ecNumber>
    </recommendedName>
</protein>
<dbReference type="OrthoDB" id="9808093at2"/>
<dbReference type="Pfam" id="PF00708">
    <property type="entry name" value="Acylphosphatase"/>
    <property type="match status" value="1"/>
</dbReference>
<dbReference type="PROSITE" id="PS00151">
    <property type="entry name" value="ACYLPHOSPHATASE_2"/>
    <property type="match status" value="1"/>
</dbReference>
<dbReference type="InterPro" id="IPR017968">
    <property type="entry name" value="Acylphosphatase_CS"/>
</dbReference>
<dbReference type="EMBL" id="AVBG01000001">
    <property type="protein sequence ID" value="KGP93052.1"/>
    <property type="molecule type" value="Genomic_DNA"/>
</dbReference>
<name>A0A0A2UXP1_9BACI</name>
<dbReference type="AlphaFoldDB" id="A0A0A2UXP1"/>
<dbReference type="PANTHER" id="PTHR47268">
    <property type="entry name" value="ACYLPHOSPHATASE"/>
    <property type="match status" value="1"/>
</dbReference>
<dbReference type="PANTHER" id="PTHR47268:SF4">
    <property type="entry name" value="ACYLPHOSPHATASE"/>
    <property type="match status" value="1"/>
</dbReference>
<evidence type="ECO:0000256" key="7">
    <source>
        <dbReference type="RuleBase" id="RU004168"/>
    </source>
</evidence>
<dbReference type="PROSITE" id="PS00150">
    <property type="entry name" value="ACYLPHOSPHATASE_1"/>
    <property type="match status" value="1"/>
</dbReference>
<dbReference type="STRING" id="1385513.N780_12045"/>
<comment type="catalytic activity">
    <reaction evidence="4 5 6">
        <text>an acyl phosphate + H2O = a carboxylate + phosphate + H(+)</text>
        <dbReference type="Rhea" id="RHEA:14965"/>
        <dbReference type="ChEBI" id="CHEBI:15377"/>
        <dbReference type="ChEBI" id="CHEBI:15378"/>
        <dbReference type="ChEBI" id="CHEBI:29067"/>
        <dbReference type="ChEBI" id="CHEBI:43474"/>
        <dbReference type="ChEBI" id="CHEBI:59918"/>
        <dbReference type="EC" id="3.6.1.7"/>
    </reaction>
</comment>
<feature type="active site" evidence="5">
    <location>
        <position position="18"/>
    </location>
</feature>
<sequence length="90" mass="10169">MKRIHMIVSGRVQGVGFRFSAQQKAQECNVVGWVKNKSDGTVEIEAQGENDRIQSYSEAIKHGPSPYAKVSDITIEELEPTNKFQTFEIR</sequence>
<dbReference type="eggNOG" id="COG1254">
    <property type="taxonomic scope" value="Bacteria"/>
</dbReference>
<comment type="similarity">
    <text evidence="1 7">Belongs to the acylphosphatase family.</text>
</comment>
<accession>A0A0A2UXP1</accession>
<evidence type="ECO:0000313" key="9">
    <source>
        <dbReference type="EMBL" id="KGP93052.1"/>
    </source>
</evidence>
<evidence type="ECO:0000256" key="5">
    <source>
        <dbReference type="PROSITE-ProRule" id="PRU00520"/>
    </source>
</evidence>
<evidence type="ECO:0000256" key="3">
    <source>
        <dbReference type="ARBA" id="ARBA00015991"/>
    </source>
</evidence>
<evidence type="ECO:0000256" key="2">
    <source>
        <dbReference type="ARBA" id="ARBA00012150"/>
    </source>
</evidence>
<evidence type="ECO:0000256" key="1">
    <source>
        <dbReference type="ARBA" id="ARBA00005614"/>
    </source>
</evidence>
<feature type="active site" evidence="5">
    <location>
        <position position="36"/>
    </location>
</feature>
<dbReference type="PROSITE" id="PS51160">
    <property type="entry name" value="ACYLPHOSPHATASE_3"/>
    <property type="match status" value="1"/>
</dbReference>
<proteinExistence type="inferred from homology"/>
<dbReference type="PRINTS" id="PR00112">
    <property type="entry name" value="ACYLPHPHTASE"/>
</dbReference>
<evidence type="ECO:0000313" key="10">
    <source>
        <dbReference type="Proteomes" id="UP000030153"/>
    </source>
</evidence>
<dbReference type="RefSeq" id="WP_036779180.1">
    <property type="nucleotide sequence ID" value="NZ_AVBG01000001.1"/>
</dbReference>
<feature type="domain" description="Acylphosphatase-like" evidence="8">
    <location>
        <begin position="3"/>
        <end position="90"/>
    </location>
</feature>
<comment type="caution">
    <text evidence="9">The sequence shown here is derived from an EMBL/GenBank/DDBJ whole genome shotgun (WGS) entry which is preliminary data.</text>
</comment>
<dbReference type="InterPro" id="IPR036046">
    <property type="entry name" value="Acylphosphatase-like_dom_sf"/>
</dbReference>
<gene>
    <name evidence="9" type="ORF">N780_12045</name>
</gene>
<keyword evidence="10" id="KW-1185">Reference proteome</keyword>
<evidence type="ECO:0000256" key="4">
    <source>
        <dbReference type="ARBA" id="ARBA00047645"/>
    </source>
</evidence>
<evidence type="ECO:0000256" key="6">
    <source>
        <dbReference type="RuleBase" id="RU000553"/>
    </source>
</evidence>
<organism evidence="9 10">
    <name type="scientific">Pontibacillus chungwhensis BH030062</name>
    <dbReference type="NCBI Taxonomy" id="1385513"/>
    <lineage>
        <taxon>Bacteria</taxon>
        <taxon>Bacillati</taxon>
        <taxon>Bacillota</taxon>
        <taxon>Bacilli</taxon>
        <taxon>Bacillales</taxon>
        <taxon>Bacillaceae</taxon>
        <taxon>Pontibacillus</taxon>
    </lineage>
</organism>
<dbReference type="SUPFAM" id="SSF54975">
    <property type="entry name" value="Acylphosphatase/BLUF domain-like"/>
    <property type="match status" value="1"/>
</dbReference>
<dbReference type="GO" id="GO:0003998">
    <property type="term" value="F:acylphosphatase activity"/>
    <property type="evidence" value="ECO:0007669"/>
    <property type="project" value="UniProtKB-EC"/>
</dbReference>
<dbReference type="Proteomes" id="UP000030153">
    <property type="component" value="Unassembled WGS sequence"/>
</dbReference>
<dbReference type="InterPro" id="IPR020456">
    <property type="entry name" value="Acylphosphatase"/>
</dbReference>
<dbReference type="Gene3D" id="3.30.70.100">
    <property type="match status" value="1"/>
</dbReference>
<reference evidence="9 10" key="1">
    <citation type="submission" date="2013-08" db="EMBL/GenBank/DDBJ databases">
        <title>Genome of Pontibacillus chungwhensis.</title>
        <authorList>
            <person name="Wang Q."/>
            <person name="Wang G."/>
        </authorList>
    </citation>
    <scope>NUCLEOTIDE SEQUENCE [LARGE SCALE GENOMIC DNA]</scope>
    <source>
        <strain evidence="9 10">BH030062</strain>
    </source>
</reference>
<keyword evidence="5 6" id="KW-0378">Hydrolase</keyword>
<dbReference type="EC" id="3.6.1.7" evidence="2 5"/>
<evidence type="ECO:0000259" key="8">
    <source>
        <dbReference type="PROSITE" id="PS51160"/>
    </source>
</evidence>